<keyword evidence="1" id="KW-1133">Transmembrane helix</keyword>
<accession>A0ABW9JID2</accession>
<evidence type="ECO:0000313" key="3">
    <source>
        <dbReference type="Proteomes" id="UP001517367"/>
    </source>
</evidence>
<sequence length="254" mass="29651">MKRAAITCKNCGHRYQGKYCPECGQSANVDKIDFHYFLHDIPHSVFHVDRGFFYTLRHLISRPGKALNDYLSGKRVKHFRPFAFVVIMSTLSTLFAKVVNYLLQVRYETQNPGASIEINHSFFAHYPSLLIFLLIPLLSLVTWVFLIKNKYNYWEHFLINTYLAAYLNVFLIFVNFYQLLKFYVLGSLSVNYTMFMVLFMCYYGYAFGGLIRKNQASIFKMILVLLIMNCMLALIYLTAFSLTGMMTPWWSAPA</sequence>
<organism evidence="2 3">
    <name type="scientific">Pedobacter helvus</name>
    <dbReference type="NCBI Taxonomy" id="2563444"/>
    <lineage>
        <taxon>Bacteria</taxon>
        <taxon>Pseudomonadati</taxon>
        <taxon>Bacteroidota</taxon>
        <taxon>Sphingobacteriia</taxon>
        <taxon>Sphingobacteriales</taxon>
        <taxon>Sphingobacteriaceae</taxon>
        <taxon>Pedobacter</taxon>
    </lineage>
</organism>
<name>A0ABW9JID2_9SPHI</name>
<evidence type="ECO:0000256" key="1">
    <source>
        <dbReference type="SAM" id="Phobius"/>
    </source>
</evidence>
<keyword evidence="1" id="KW-0472">Membrane</keyword>
<dbReference type="EMBL" id="SRMP02000004">
    <property type="protein sequence ID" value="MFN0290697.1"/>
    <property type="molecule type" value="Genomic_DNA"/>
</dbReference>
<dbReference type="Pfam" id="PF12412">
    <property type="entry name" value="DUF3667"/>
    <property type="match status" value="1"/>
</dbReference>
<keyword evidence="1" id="KW-0812">Transmembrane</keyword>
<feature type="transmembrane region" description="Helical" evidence="1">
    <location>
        <begin position="82"/>
        <end position="103"/>
    </location>
</feature>
<gene>
    <name evidence="2" type="ORF">E5L68_004810</name>
</gene>
<feature type="transmembrane region" description="Helical" evidence="1">
    <location>
        <begin position="223"/>
        <end position="250"/>
    </location>
</feature>
<dbReference type="RefSeq" id="WP_138729916.1">
    <property type="nucleotide sequence ID" value="NZ_SRMP02000004.1"/>
</dbReference>
<dbReference type="InterPro" id="IPR022134">
    <property type="entry name" value="DUF3667"/>
</dbReference>
<evidence type="ECO:0000313" key="2">
    <source>
        <dbReference type="EMBL" id="MFN0290697.1"/>
    </source>
</evidence>
<feature type="transmembrane region" description="Helical" evidence="1">
    <location>
        <begin position="159"/>
        <end position="180"/>
    </location>
</feature>
<reference evidence="2 3" key="1">
    <citation type="submission" date="2024-12" db="EMBL/GenBank/DDBJ databases">
        <authorList>
            <person name="Hu S."/>
        </authorList>
    </citation>
    <scope>NUCLEOTIDE SEQUENCE [LARGE SCALE GENOMIC DNA]</scope>
    <source>
        <strain evidence="2 3">P-25</strain>
    </source>
</reference>
<proteinExistence type="predicted"/>
<protein>
    <submittedName>
        <fullName evidence="2">DUF3667 domain-containing protein</fullName>
    </submittedName>
</protein>
<feature type="transmembrane region" description="Helical" evidence="1">
    <location>
        <begin position="192"/>
        <end position="211"/>
    </location>
</feature>
<comment type="caution">
    <text evidence="2">The sequence shown here is derived from an EMBL/GenBank/DDBJ whole genome shotgun (WGS) entry which is preliminary data.</text>
</comment>
<keyword evidence="3" id="KW-1185">Reference proteome</keyword>
<dbReference type="Proteomes" id="UP001517367">
    <property type="component" value="Unassembled WGS sequence"/>
</dbReference>
<feature type="transmembrane region" description="Helical" evidence="1">
    <location>
        <begin position="123"/>
        <end position="147"/>
    </location>
</feature>